<protein>
    <submittedName>
        <fullName evidence="3">Uncharacterized protein</fullName>
    </submittedName>
</protein>
<dbReference type="RefSeq" id="WP_200319014.1">
    <property type="nucleotide sequence ID" value="NZ_JAENJH010000003.1"/>
</dbReference>
<dbReference type="EMBL" id="JAENJH010000003">
    <property type="protein sequence ID" value="MBK1786024.1"/>
    <property type="molecule type" value="Genomic_DNA"/>
</dbReference>
<proteinExistence type="predicted"/>
<dbReference type="AlphaFoldDB" id="A0A934V5T9"/>
<evidence type="ECO:0000313" key="4">
    <source>
        <dbReference type="Proteomes" id="UP000635245"/>
    </source>
</evidence>
<feature type="chain" id="PRO_5037920659" evidence="2">
    <location>
        <begin position="29"/>
        <end position="127"/>
    </location>
</feature>
<keyword evidence="4" id="KW-1185">Reference proteome</keyword>
<organism evidence="3 4">
    <name type="scientific">Prauserella cavernicola</name>
    <dbReference type="NCBI Taxonomy" id="2800127"/>
    <lineage>
        <taxon>Bacteria</taxon>
        <taxon>Bacillati</taxon>
        <taxon>Actinomycetota</taxon>
        <taxon>Actinomycetes</taxon>
        <taxon>Pseudonocardiales</taxon>
        <taxon>Pseudonocardiaceae</taxon>
        <taxon>Prauserella</taxon>
    </lineage>
</organism>
<comment type="caution">
    <text evidence="3">The sequence shown here is derived from an EMBL/GenBank/DDBJ whole genome shotgun (WGS) entry which is preliminary data.</text>
</comment>
<feature type="compositionally biased region" description="Low complexity" evidence="1">
    <location>
        <begin position="63"/>
        <end position="74"/>
    </location>
</feature>
<keyword evidence="2" id="KW-0732">Signal</keyword>
<sequence length="127" mass="11872">MKNGLARSLVVAGIAAAGILTASSAAFADTSGGQPGQDPCSGPITPPMPALPSVPGLPTVPSLPNLPGLPGLPGDVEPAPANAVDGGDDCVPSGVPGVPPGVPSGEPGVPPGIPSGEPGVPPVSDQA</sequence>
<feature type="region of interest" description="Disordered" evidence="1">
    <location>
        <begin position="27"/>
        <end position="127"/>
    </location>
</feature>
<evidence type="ECO:0000256" key="1">
    <source>
        <dbReference type="SAM" id="MobiDB-lite"/>
    </source>
</evidence>
<name>A0A934V5T9_9PSEU</name>
<reference evidence="3" key="1">
    <citation type="submission" date="2020-12" db="EMBL/GenBank/DDBJ databases">
        <title>Prauserella sp. ASG 168, a novel actinomycete isolated from cave rock.</title>
        <authorList>
            <person name="Suriyachadkun C."/>
        </authorList>
    </citation>
    <scope>NUCLEOTIDE SEQUENCE</scope>
    <source>
        <strain evidence="3">ASG 168</strain>
    </source>
</reference>
<dbReference type="Proteomes" id="UP000635245">
    <property type="component" value="Unassembled WGS sequence"/>
</dbReference>
<feature type="compositionally biased region" description="Low complexity" evidence="1">
    <location>
        <begin position="114"/>
        <end position="127"/>
    </location>
</feature>
<accession>A0A934V5T9</accession>
<feature type="compositionally biased region" description="Pro residues" evidence="1">
    <location>
        <begin position="97"/>
        <end position="113"/>
    </location>
</feature>
<evidence type="ECO:0000313" key="3">
    <source>
        <dbReference type="EMBL" id="MBK1786024.1"/>
    </source>
</evidence>
<feature type="signal peptide" evidence="2">
    <location>
        <begin position="1"/>
        <end position="28"/>
    </location>
</feature>
<evidence type="ECO:0000256" key="2">
    <source>
        <dbReference type="SAM" id="SignalP"/>
    </source>
</evidence>
<gene>
    <name evidence="3" type="ORF">JHE00_16975</name>
</gene>